<dbReference type="Proteomes" id="UP000438182">
    <property type="component" value="Unassembled WGS sequence"/>
</dbReference>
<evidence type="ECO:0000256" key="4">
    <source>
        <dbReference type="ARBA" id="ARBA00022989"/>
    </source>
</evidence>
<dbReference type="AlphaFoldDB" id="A0A6I4NUM0"/>
<dbReference type="GO" id="GO:0016020">
    <property type="term" value="C:membrane"/>
    <property type="evidence" value="ECO:0007669"/>
    <property type="project" value="UniProtKB-SubCell"/>
</dbReference>
<dbReference type="PANTHER" id="PTHR21716">
    <property type="entry name" value="TRANSMEMBRANE PROTEIN"/>
    <property type="match status" value="1"/>
</dbReference>
<sequence length="411" mass="42574">MWGKRARQKPKAAPEANPDGPSVEGPPTSHRTAFILLGLGGAAVASFGVAAIAEIFASAFFALVLTICVHPIRTALERRGVPRGVATVSVLLAVVLLLFGFGALLFVSIAQFGTLLPDYLPQLEAWVANLGTWLEGLGIGAEQVQSILGGFDPGTLIGFFGGVLGSAAGLISAAVILLTLLILMAADSGYSSTILAELRPRRPILVGALVGFTVGVRRYMVVTTALGAAQGIVNWAALALMGIPGALLWGMLSFLCSFIPNIGYFIALVPPIVFGALVGGWPLVIAVIVVYGVINGVIQSVIQPRVVGNAVSLSQTLTFISVLFWAVVLGPIGAILAIPLTLMVRMLLVDSNPQLAWIRPALGDLDSTRRIMDAEDEAAKIARRGRKQAAVSARRSPPPGSSAPGGPAAGG</sequence>
<gene>
    <name evidence="8" type="ORF">GB864_05095</name>
</gene>
<name>A0A6I4NUM0_9MICO</name>
<comment type="similarity">
    <text evidence="2">Belongs to the autoinducer-2 exporter (AI-2E) (TC 2.A.86) family.</text>
</comment>
<keyword evidence="4 7" id="KW-1133">Transmembrane helix</keyword>
<evidence type="ECO:0000256" key="5">
    <source>
        <dbReference type="ARBA" id="ARBA00023136"/>
    </source>
</evidence>
<evidence type="ECO:0000256" key="2">
    <source>
        <dbReference type="ARBA" id="ARBA00009773"/>
    </source>
</evidence>
<feature type="transmembrane region" description="Helical" evidence="7">
    <location>
        <begin position="204"/>
        <end position="220"/>
    </location>
</feature>
<feature type="transmembrane region" description="Helical" evidence="7">
    <location>
        <begin position="59"/>
        <end position="76"/>
    </location>
</feature>
<proteinExistence type="inferred from homology"/>
<dbReference type="GO" id="GO:0055085">
    <property type="term" value="P:transmembrane transport"/>
    <property type="evidence" value="ECO:0007669"/>
    <property type="project" value="TreeGrafter"/>
</dbReference>
<feature type="transmembrane region" description="Helical" evidence="7">
    <location>
        <begin position="33"/>
        <end position="53"/>
    </location>
</feature>
<dbReference type="PANTHER" id="PTHR21716:SF64">
    <property type="entry name" value="AI-2 TRANSPORT PROTEIN TQSA"/>
    <property type="match status" value="1"/>
</dbReference>
<dbReference type="EMBL" id="WSTA01000015">
    <property type="protein sequence ID" value="MWB97923.1"/>
    <property type="molecule type" value="Genomic_DNA"/>
</dbReference>
<dbReference type="InterPro" id="IPR002549">
    <property type="entry name" value="AI-2E-like"/>
</dbReference>
<feature type="region of interest" description="Disordered" evidence="6">
    <location>
        <begin position="383"/>
        <end position="411"/>
    </location>
</feature>
<evidence type="ECO:0000256" key="1">
    <source>
        <dbReference type="ARBA" id="ARBA00004141"/>
    </source>
</evidence>
<dbReference type="RefSeq" id="WP_160423269.1">
    <property type="nucleotide sequence ID" value="NZ_WSTA01000015.1"/>
</dbReference>
<feature type="transmembrane region" description="Helical" evidence="7">
    <location>
        <begin position="314"/>
        <end position="338"/>
    </location>
</feature>
<evidence type="ECO:0000256" key="6">
    <source>
        <dbReference type="SAM" id="MobiDB-lite"/>
    </source>
</evidence>
<keyword evidence="3 7" id="KW-0812">Transmembrane</keyword>
<protein>
    <submittedName>
        <fullName evidence="8">AI-2E family transporter</fullName>
    </submittedName>
</protein>
<feature type="transmembrane region" description="Helical" evidence="7">
    <location>
        <begin position="156"/>
        <end position="183"/>
    </location>
</feature>
<feature type="compositionally biased region" description="Basic residues" evidence="6">
    <location>
        <begin position="1"/>
        <end position="10"/>
    </location>
</feature>
<comment type="subcellular location">
    <subcellularLocation>
        <location evidence="1">Membrane</location>
        <topology evidence="1">Multi-pass membrane protein</topology>
    </subcellularLocation>
</comment>
<accession>A0A6I4NUM0</accession>
<feature type="region of interest" description="Disordered" evidence="6">
    <location>
        <begin position="1"/>
        <end position="26"/>
    </location>
</feature>
<evidence type="ECO:0000313" key="8">
    <source>
        <dbReference type="EMBL" id="MWB97923.1"/>
    </source>
</evidence>
<reference evidence="8 9" key="1">
    <citation type="submission" date="2019-12" db="EMBL/GenBank/DDBJ databases">
        <authorList>
            <person name="Kim Y.S."/>
        </authorList>
    </citation>
    <scope>NUCLEOTIDE SEQUENCE [LARGE SCALE GENOMIC DNA]</scope>
    <source>
        <strain evidence="8 9">MMS17-SY077</strain>
    </source>
</reference>
<dbReference type="Pfam" id="PF01594">
    <property type="entry name" value="AI-2E_transport"/>
    <property type="match status" value="1"/>
</dbReference>
<evidence type="ECO:0000256" key="3">
    <source>
        <dbReference type="ARBA" id="ARBA00022692"/>
    </source>
</evidence>
<feature type="transmembrane region" description="Helical" evidence="7">
    <location>
        <begin position="264"/>
        <end position="294"/>
    </location>
</feature>
<keyword evidence="9" id="KW-1185">Reference proteome</keyword>
<feature type="compositionally biased region" description="Low complexity" evidence="6">
    <location>
        <begin position="402"/>
        <end position="411"/>
    </location>
</feature>
<keyword evidence="5 7" id="KW-0472">Membrane</keyword>
<organism evidence="8 9">
    <name type="scientific">Agromyces seonyuensis</name>
    <dbReference type="NCBI Taxonomy" id="2662446"/>
    <lineage>
        <taxon>Bacteria</taxon>
        <taxon>Bacillati</taxon>
        <taxon>Actinomycetota</taxon>
        <taxon>Actinomycetes</taxon>
        <taxon>Micrococcales</taxon>
        <taxon>Microbacteriaceae</taxon>
        <taxon>Agromyces</taxon>
    </lineage>
</organism>
<evidence type="ECO:0000313" key="9">
    <source>
        <dbReference type="Proteomes" id="UP000438182"/>
    </source>
</evidence>
<feature type="transmembrane region" description="Helical" evidence="7">
    <location>
        <begin position="232"/>
        <end position="252"/>
    </location>
</feature>
<comment type="caution">
    <text evidence="8">The sequence shown here is derived from an EMBL/GenBank/DDBJ whole genome shotgun (WGS) entry which is preliminary data.</text>
</comment>
<evidence type="ECO:0000256" key="7">
    <source>
        <dbReference type="SAM" id="Phobius"/>
    </source>
</evidence>
<feature type="transmembrane region" description="Helical" evidence="7">
    <location>
        <begin position="88"/>
        <end position="112"/>
    </location>
</feature>